<reference evidence="2 3" key="1">
    <citation type="submission" date="2018-06" db="EMBL/GenBank/DDBJ databases">
        <authorList>
            <consortium name="Pathogen Informatics"/>
            <person name="Doyle S."/>
        </authorList>
    </citation>
    <scope>NUCLEOTIDE SEQUENCE [LARGE SCALE GENOMIC DNA]</scope>
    <source>
        <strain evidence="2 3">NCTC8261</strain>
    </source>
</reference>
<protein>
    <submittedName>
        <fullName evidence="2">Oxaloacetate decarboxylase alpha subunit</fullName>
        <ecNumber evidence="2">2.1.3.1</ecNumber>
    </submittedName>
</protein>
<sequence length="121" mass="13099">MDSRILVAQVPGGMLTNLESQLKQQNAADKLDQVLAEIPRVREDLGFIPLVTPTSQIVGTQAVLNVLTGERYKTIAKETAGILKGEYGTRRCRSTPRYRSACWTARKHHLPSGGPAEAGAG</sequence>
<evidence type="ECO:0000313" key="3">
    <source>
        <dbReference type="Proteomes" id="UP000254712"/>
    </source>
</evidence>
<dbReference type="Proteomes" id="UP000254712">
    <property type="component" value="Unassembled WGS sequence"/>
</dbReference>
<dbReference type="AlphaFoldDB" id="A0A379WX70"/>
<dbReference type="Gene3D" id="1.10.472.90">
    <property type="entry name" value="Conserved carboxylase domain"/>
    <property type="match status" value="1"/>
</dbReference>
<dbReference type="Pfam" id="PF02436">
    <property type="entry name" value="PYC_OADA"/>
    <property type="match status" value="1"/>
</dbReference>
<dbReference type="SUPFAM" id="SSF89000">
    <property type="entry name" value="post-HMGL domain-like"/>
    <property type="match status" value="1"/>
</dbReference>
<dbReference type="GO" id="GO:0047154">
    <property type="term" value="F:methylmalonyl-CoA carboxytransferase activity"/>
    <property type="evidence" value="ECO:0007669"/>
    <property type="project" value="UniProtKB-EC"/>
</dbReference>
<organism evidence="2 3">
    <name type="scientific">Salmonella enterica I</name>
    <dbReference type="NCBI Taxonomy" id="59201"/>
    <lineage>
        <taxon>Bacteria</taxon>
        <taxon>Pseudomonadati</taxon>
        <taxon>Pseudomonadota</taxon>
        <taxon>Gammaproteobacteria</taxon>
        <taxon>Enterobacterales</taxon>
        <taxon>Enterobacteriaceae</taxon>
        <taxon>Salmonella</taxon>
    </lineage>
</organism>
<evidence type="ECO:0000313" key="2">
    <source>
        <dbReference type="EMBL" id="SUH38643.1"/>
    </source>
</evidence>
<keyword evidence="2" id="KW-0808">Transferase</keyword>
<dbReference type="InterPro" id="IPR003379">
    <property type="entry name" value="Carboxylase_cons_dom"/>
</dbReference>
<feature type="domain" description="Carboxylase conserved" evidence="1">
    <location>
        <begin position="5"/>
        <end position="91"/>
    </location>
</feature>
<dbReference type="EMBL" id="UGXT01000002">
    <property type="protein sequence ID" value="SUH38643.1"/>
    <property type="molecule type" value="Genomic_DNA"/>
</dbReference>
<name>A0A379WX70_SALET</name>
<evidence type="ECO:0000259" key="1">
    <source>
        <dbReference type="Pfam" id="PF02436"/>
    </source>
</evidence>
<proteinExistence type="predicted"/>
<dbReference type="EC" id="2.1.3.1" evidence="2"/>
<gene>
    <name evidence="2" type="primary">SBOV34171_2</name>
    <name evidence="2" type="ORF">NCTC8261_04972</name>
</gene>
<accession>A0A379WX70</accession>